<gene>
    <name evidence="3" type="ORF">KAK03_20145</name>
</gene>
<feature type="chain" id="PRO_5038108775" evidence="1">
    <location>
        <begin position="22"/>
        <end position="324"/>
    </location>
</feature>
<dbReference type="PROSITE" id="PS50007">
    <property type="entry name" value="PIPLC_X_DOMAIN"/>
    <property type="match status" value="1"/>
</dbReference>
<dbReference type="GO" id="GO:0006629">
    <property type="term" value="P:lipid metabolic process"/>
    <property type="evidence" value="ECO:0007669"/>
    <property type="project" value="InterPro"/>
</dbReference>
<proteinExistence type="predicted"/>
<dbReference type="Gene3D" id="3.20.20.190">
    <property type="entry name" value="Phosphatidylinositol (PI) phosphodiesterase"/>
    <property type="match status" value="1"/>
</dbReference>
<dbReference type="SUPFAM" id="SSF51695">
    <property type="entry name" value="PLC-like phosphodiesterases"/>
    <property type="match status" value="1"/>
</dbReference>
<evidence type="ECO:0000259" key="2">
    <source>
        <dbReference type="PROSITE" id="PS51704"/>
    </source>
</evidence>
<protein>
    <submittedName>
        <fullName evidence="3">Glycerophosphodiester phosphodiesterase</fullName>
    </submittedName>
</protein>
<accession>A0A940YBZ9</accession>
<dbReference type="GO" id="GO:0008081">
    <property type="term" value="F:phosphoric diester hydrolase activity"/>
    <property type="evidence" value="ECO:0007669"/>
    <property type="project" value="InterPro"/>
</dbReference>
<keyword evidence="4" id="KW-1185">Reference proteome</keyword>
<reference evidence="3 4" key="1">
    <citation type="submission" date="2021-04" db="EMBL/GenBank/DDBJ databases">
        <title>The genome sequence of Ideonella sp. 3Y2.</title>
        <authorList>
            <person name="Liu Y."/>
        </authorList>
    </citation>
    <scope>NUCLEOTIDE SEQUENCE [LARGE SCALE GENOMIC DNA]</scope>
    <source>
        <strain evidence="3 4">3Y2</strain>
    </source>
</reference>
<keyword evidence="1" id="KW-0732">Signal</keyword>
<evidence type="ECO:0000313" key="3">
    <source>
        <dbReference type="EMBL" id="MBQ0932788.1"/>
    </source>
</evidence>
<dbReference type="InterPro" id="IPR017946">
    <property type="entry name" value="PLC-like_Pdiesterase_TIM-brl"/>
</dbReference>
<dbReference type="PANTHER" id="PTHR46211">
    <property type="entry name" value="GLYCEROPHOSPHORYL DIESTER PHOSPHODIESTERASE"/>
    <property type="match status" value="1"/>
</dbReference>
<feature type="signal peptide" evidence="1">
    <location>
        <begin position="1"/>
        <end position="21"/>
    </location>
</feature>
<sequence length="324" mass="36089">MSACLRLAAIVLALWAGSASAFDLQSHRGGRGLWPENTLAAFERSIRLGVTTLEMDAAVTADGVVVIHHDRALNKAITRDAEGRFLIRDDLLINRLPLATVKTHDVGRHDLTSKYGRDFPDQQAIDGQRIPTLAEVFELVQRLGAKDIHFDIETKLDPRYPEDTLAPEPFVDALLSVIRAHGMTQRVMVQSFDWRTLQWLHKKQPGLRTMYLTMDFPDYSTVRDGTWTAGHLVKDHGGSVPRTIRASAGEAPGVIWGVHHRNLTPALLKEARDLGLIVIPWTINDQPRMAELINWGVDGIITDYPDRLRAVMTDKGLPLPAGVK</sequence>
<organism evidence="3 4">
    <name type="scientific">Ideonella alba</name>
    <dbReference type="NCBI Taxonomy" id="2824118"/>
    <lineage>
        <taxon>Bacteria</taxon>
        <taxon>Pseudomonadati</taxon>
        <taxon>Pseudomonadota</taxon>
        <taxon>Betaproteobacteria</taxon>
        <taxon>Burkholderiales</taxon>
        <taxon>Sphaerotilaceae</taxon>
        <taxon>Ideonella</taxon>
    </lineage>
</organism>
<dbReference type="Pfam" id="PF03009">
    <property type="entry name" value="GDPD"/>
    <property type="match status" value="1"/>
</dbReference>
<dbReference type="EMBL" id="JAGQDD010000019">
    <property type="protein sequence ID" value="MBQ0932788.1"/>
    <property type="molecule type" value="Genomic_DNA"/>
</dbReference>
<comment type="caution">
    <text evidence="3">The sequence shown here is derived from an EMBL/GenBank/DDBJ whole genome shotgun (WGS) entry which is preliminary data.</text>
</comment>
<feature type="domain" description="GP-PDE" evidence="2">
    <location>
        <begin position="22"/>
        <end position="312"/>
    </location>
</feature>
<name>A0A940YBZ9_9BURK</name>
<dbReference type="InterPro" id="IPR030395">
    <property type="entry name" value="GP_PDE_dom"/>
</dbReference>
<dbReference type="Proteomes" id="UP000676246">
    <property type="component" value="Unassembled WGS sequence"/>
</dbReference>
<dbReference type="AlphaFoldDB" id="A0A940YBZ9"/>
<dbReference type="PROSITE" id="PS51704">
    <property type="entry name" value="GP_PDE"/>
    <property type="match status" value="1"/>
</dbReference>
<dbReference type="PANTHER" id="PTHR46211:SF14">
    <property type="entry name" value="GLYCEROPHOSPHODIESTER PHOSPHODIESTERASE"/>
    <property type="match status" value="1"/>
</dbReference>
<dbReference type="CDD" id="cd08567">
    <property type="entry name" value="GDPD_SpGDE_like"/>
    <property type="match status" value="1"/>
</dbReference>
<dbReference type="RefSeq" id="WP_210856494.1">
    <property type="nucleotide sequence ID" value="NZ_JAGQDD010000019.1"/>
</dbReference>
<evidence type="ECO:0000313" key="4">
    <source>
        <dbReference type="Proteomes" id="UP000676246"/>
    </source>
</evidence>
<evidence type="ECO:0000256" key="1">
    <source>
        <dbReference type="SAM" id="SignalP"/>
    </source>
</evidence>